<reference evidence="1 2" key="1">
    <citation type="submission" date="2024-10" db="EMBL/GenBank/DDBJ databases">
        <title>Updated reference genomes for cyclostephanoid diatoms.</title>
        <authorList>
            <person name="Roberts W.R."/>
            <person name="Alverson A.J."/>
        </authorList>
    </citation>
    <scope>NUCLEOTIDE SEQUENCE [LARGE SCALE GENOMIC DNA]</scope>
    <source>
        <strain evidence="1 2">AJA010-31</strain>
    </source>
</reference>
<gene>
    <name evidence="1" type="ORF">ACHAWO_011705</name>
</gene>
<keyword evidence="2" id="KW-1185">Reference proteome</keyword>
<dbReference type="AlphaFoldDB" id="A0ABD3PGT8"/>
<accession>A0ABD3PGT8</accession>
<comment type="caution">
    <text evidence="1">The sequence shown here is derived from an EMBL/GenBank/DDBJ whole genome shotgun (WGS) entry which is preliminary data.</text>
</comment>
<dbReference type="EMBL" id="JALLPJ020000682">
    <property type="protein sequence ID" value="KAL3785685.1"/>
    <property type="molecule type" value="Genomic_DNA"/>
</dbReference>
<proteinExistence type="predicted"/>
<dbReference type="Proteomes" id="UP001530400">
    <property type="component" value="Unassembled WGS sequence"/>
</dbReference>
<sequence length="284" mass="33015">MPNSNFPAPVQDIIAKETNHATSANARPAIKTINLIGERHSGTKWITSHIEDCFQDQVKVLNRYTRYKHWFQYEDSQLYAPNSSIVVALFRDSYDWLESMRKKPYHSPNHFDLDWNTFLTRPWGMDRGPADLQLIMEGQTHNVTCMHRFPFENIIPCSKLDRNMYNGTQTSGKKIGVNYELNQDGSGSAYESILQLRSEKIRNFLDVQNYAAVHKVYAVQFEYMVTMGTSELIDELENVTGYTAKCQRSPPHALNRKNHNASFVQWVNDHLDWETEHLIGYHPR</sequence>
<protein>
    <recommendedName>
        <fullName evidence="3">Sulfotransferase domain-containing protein</fullName>
    </recommendedName>
</protein>
<evidence type="ECO:0008006" key="3">
    <source>
        <dbReference type="Google" id="ProtNLM"/>
    </source>
</evidence>
<organism evidence="1 2">
    <name type="scientific">Cyclotella atomus</name>
    <dbReference type="NCBI Taxonomy" id="382360"/>
    <lineage>
        <taxon>Eukaryota</taxon>
        <taxon>Sar</taxon>
        <taxon>Stramenopiles</taxon>
        <taxon>Ochrophyta</taxon>
        <taxon>Bacillariophyta</taxon>
        <taxon>Coscinodiscophyceae</taxon>
        <taxon>Thalassiosirophycidae</taxon>
        <taxon>Stephanodiscales</taxon>
        <taxon>Stephanodiscaceae</taxon>
        <taxon>Cyclotella</taxon>
    </lineage>
</organism>
<name>A0ABD3PGT8_9STRA</name>
<evidence type="ECO:0000313" key="1">
    <source>
        <dbReference type="EMBL" id="KAL3785685.1"/>
    </source>
</evidence>
<evidence type="ECO:0000313" key="2">
    <source>
        <dbReference type="Proteomes" id="UP001530400"/>
    </source>
</evidence>